<organism evidence="2 3">
    <name type="scientific">Strongylus vulgaris</name>
    <name type="common">Blood worm</name>
    <dbReference type="NCBI Taxonomy" id="40348"/>
    <lineage>
        <taxon>Eukaryota</taxon>
        <taxon>Metazoa</taxon>
        <taxon>Ecdysozoa</taxon>
        <taxon>Nematoda</taxon>
        <taxon>Chromadorea</taxon>
        <taxon>Rhabditida</taxon>
        <taxon>Rhabditina</taxon>
        <taxon>Rhabditomorpha</taxon>
        <taxon>Strongyloidea</taxon>
        <taxon>Strongylidae</taxon>
        <taxon>Strongylus</taxon>
    </lineage>
</organism>
<dbReference type="Proteomes" id="UP000270094">
    <property type="component" value="Unassembled WGS sequence"/>
</dbReference>
<name>A0A3P7L360_STRVU</name>
<sequence length="39" mass="4653">MFMDTTYLILFINFFLQSYVLRGGKAKYQTVATETKKRK</sequence>
<keyword evidence="1" id="KW-0472">Membrane</keyword>
<evidence type="ECO:0000256" key="1">
    <source>
        <dbReference type="SAM" id="Phobius"/>
    </source>
</evidence>
<reference evidence="2 3" key="1">
    <citation type="submission" date="2018-11" db="EMBL/GenBank/DDBJ databases">
        <authorList>
            <consortium name="Pathogen Informatics"/>
        </authorList>
    </citation>
    <scope>NUCLEOTIDE SEQUENCE [LARGE SCALE GENOMIC DNA]</scope>
</reference>
<dbReference type="EMBL" id="UYYB01031829">
    <property type="protein sequence ID" value="VDM73658.1"/>
    <property type="molecule type" value="Genomic_DNA"/>
</dbReference>
<evidence type="ECO:0008006" key="4">
    <source>
        <dbReference type="Google" id="ProtNLM"/>
    </source>
</evidence>
<evidence type="ECO:0000313" key="2">
    <source>
        <dbReference type="EMBL" id="VDM73658.1"/>
    </source>
</evidence>
<feature type="transmembrane region" description="Helical" evidence="1">
    <location>
        <begin position="6"/>
        <end position="21"/>
    </location>
</feature>
<keyword evidence="3" id="KW-1185">Reference proteome</keyword>
<dbReference type="OrthoDB" id="10259681at2759"/>
<dbReference type="AlphaFoldDB" id="A0A3P7L360"/>
<accession>A0A3P7L360</accession>
<protein>
    <recommendedName>
        <fullName evidence="4">Very-long-chain 3-oxoacyl-CoA synthase</fullName>
    </recommendedName>
</protein>
<keyword evidence="1" id="KW-1133">Transmembrane helix</keyword>
<proteinExistence type="predicted"/>
<keyword evidence="1" id="KW-0812">Transmembrane</keyword>
<gene>
    <name evidence="2" type="ORF">SVUK_LOCUS8656</name>
</gene>
<evidence type="ECO:0000313" key="3">
    <source>
        <dbReference type="Proteomes" id="UP000270094"/>
    </source>
</evidence>